<organism evidence="7 8">
    <name type="scientific">Gilvimarinus xylanilyticus</name>
    <dbReference type="NCBI Taxonomy" id="2944139"/>
    <lineage>
        <taxon>Bacteria</taxon>
        <taxon>Pseudomonadati</taxon>
        <taxon>Pseudomonadota</taxon>
        <taxon>Gammaproteobacteria</taxon>
        <taxon>Cellvibrionales</taxon>
        <taxon>Cellvibrionaceae</taxon>
        <taxon>Gilvimarinus</taxon>
    </lineage>
</organism>
<dbReference type="AlphaFoldDB" id="A0A9X2HYY9"/>
<keyword evidence="6" id="KW-0325">Glycoprotein</keyword>
<name>A0A9X2HYY9_9GAMM</name>
<reference evidence="7" key="1">
    <citation type="submission" date="2022-05" db="EMBL/GenBank/DDBJ databases">
        <authorList>
            <person name="Sun H.-N."/>
        </authorList>
    </citation>
    <scope>NUCLEOTIDE SEQUENCE</scope>
    <source>
        <strain evidence="7">HB14</strain>
    </source>
</reference>
<dbReference type="Gene3D" id="3.40.50.300">
    <property type="entry name" value="P-loop containing nucleotide triphosphate hydrolases"/>
    <property type="match status" value="2"/>
</dbReference>
<keyword evidence="4" id="KW-1133">Transmembrane helix</keyword>
<dbReference type="GO" id="GO:0017095">
    <property type="term" value="F:heparan sulfate 6-sulfotransferase activity"/>
    <property type="evidence" value="ECO:0007669"/>
    <property type="project" value="TreeGrafter"/>
</dbReference>
<evidence type="ECO:0000256" key="1">
    <source>
        <dbReference type="ARBA" id="ARBA00004167"/>
    </source>
</evidence>
<evidence type="ECO:0000256" key="5">
    <source>
        <dbReference type="ARBA" id="ARBA00023136"/>
    </source>
</evidence>
<gene>
    <name evidence="7" type="ORF">M6D89_13280</name>
</gene>
<comment type="caution">
    <text evidence="7">The sequence shown here is derived from an EMBL/GenBank/DDBJ whole genome shotgun (WGS) entry which is preliminary data.</text>
</comment>
<evidence type="ECO:0000256" key="4">
    <source>
        <dbReference type="ARBA" id="ARBA00022989"/>
    </source>
</evidence>
<dbReference type="InterPro" id="IPR027417">
    <property type="entry name" value="P-loop_NTPase"/>
</dbReference>
<dbReference type="SUPFAM" id="SSF52540">
    <property type="entry name" value="P-loop containing nucleoside triphosphate hydrolases"/>
    <property type="match status" value="1"/>
</dbReference>
<dbReference type="RefSeq" id="WP_253968566.1">
    <property type="nucleotide sequence ID" value="NZ_JAMFTH010000004.1"/>
</dbReference>
<keyword evidence="2" id="KW-0808">Transferase</keyword>
<keyword evidence="3" id="KW-0812">Transmembrane</keyword>
<keyword evidence="8" id="KW-1185">Reference proteome</keyword>
<dbReference type="EMBL" id="JAMFTH010000004">
    <property type="protein sequence ID" value="MCP8900274.1"/>
    <property type="molecule type" value="Genomic_DNA"/>
</dbReference>
<proteinExistence type="predicted"/>
<evidence type="ECO:0000256" key="2">
    <source>
        <dbReference type="ARBA" id="ARBA00022679"/>
    </source>
</evidence>
<sequence length="319" mass="36371">MQPLFFVHIPKTAGTSFRRAAEKRFGAKRVWSDYGKHKIETSKKVVQYTHHERDYYSLYQAMERDGARMLGGHVPALRYVAGLGVTHTVSFFRDPIQRIASAYSHYVRHKAFEGDFREFYTAKGRINLQSRLFENVPIEAVGVIGLTEAYEQSLDIINDRYDLKLKPLRDNVGRSNIAKPYHIIPEELAELEQLNRKDIALYQQVKTLFEQRRALLAAGRPYAHGRIVALRANRVVGWAWWAGDNRQPVPIQVKLNGRVVAEDTARILRPHMCRLKVPRDGYVEFKIPIEAKAGDTVECVVADTGQSLSSRPMTVPAGN</sequence>
<comment type="subcellular location">
    <subcellularLocation>
        <location evidence="1">Membrane</location>
        <topology evidence="1">Single-pass membrane protein</topology>
    </subcellularLocation>
</comment>
<accession>A0A9X2HYY9</accession>
<reference evidence="7" key="2">
    <citation type="submission" date="2023-01" db="EMBL/GenBank/DDBJ databases">
        <title>Gilvimarinus xylanilyticus HB14 isolated from Caulerpa lentillifera aquaculture base in Hainan, China.</title>
        <authorList>
            <person name="Zhang Y.-J."/>
        </authorList>
    </citation>
    <scope>NUCLEOTIDE SEQUENCE</scope>
    <source>
        <strain evidence="7">HB14</strain>
    </source>
</reference>
<evidence type="ECO:0000313" key="8">
    <source>
        <dbReference type="Proteomes" id="UP001139319"/>
    </source>
</evidence>
<dbReference type="Proteomes" id="UP001139319">
    <property type="component" value="Unassembled WGS sequence"/>
</dbReference>
<evidence type="ECO:0000256" key="3">
    <source>
        <dbReference type="ARBA" id="ARBA00022692"/>
    </source>
</evidence>
<keyword evidence="5" id="KW-0472">Membrane</keyword>
<dbReference type="InterPro" id="IPR010635">
    <property type="entry name" value="Heparan_SO4-6-sulfoTrfase"/>
</dbReference>
<dbReference type="GO" id="GO:0016020">
    <property type="term" value="C:membrane"/>
    <property type="evidence" value="ECO:0007669"/>
    <property type="project" value="UniProtKB-SubCell"/>
</dbReference>
<dbReference type="PANTHER" id="PTHR12812:SF0">
    <property type="entry name" value="HEPARAN-SULFATE 6-O-SULFOTRANSFERASE"/>
    <property type="match status" value="1"/>
</dbReference>
<dbReference type="PANTHER" id="PTHR12812">
    <property type="entry name" value="HEPARAN SULFATE 6-O-SULFOTRANSFERASE 3"/>
    <property type="match status" value="1"/>
</dbReference>
<evidence type="ECO:0000313" key="7">
    <source>
        <dbReference type="EMBL" id="MCP8900274.1"/>
    </source>
</evidence>
<evidence type="ECO:0000256" key="6">
    <source>
        <dbReference type="ARBA" id="ARBA00023180"/>
    </source>
</evidence>
<protein>
    <submittedName>
        <fullName evidence="7">Sulfotransferase family protein</fullName>
    </submittedName>
</protein>